<keyword evidence="1" id="KW-1133">Transmembrane helix</keyword>
<feature type="transmembrane region" description="Helical" evidence="1">
    <location>
        <begin position="299"/>
        <end position="320"/>
    </location>
</feature>
<dbReference type="RefSeq" id="WP_282217171.1">
    <property type="nucleotide sequence ID" value="NZ_BAAAUN010000001.1"/>
</dbReference>
<gene>
    <name evidence="2" type="ORF">KV395_08670</name>
</gene>
<feature type="transmembrane region" description="Helical" evidence="1">
    <location>
        <begin position="241"/>
        <end position="264"/>
    </location>
</feature>
<organism evidence="2 3">
    <name type="scientific">Microbacterium luteolum</name>
    <name type="common">Aureobacterium luteolum</name>
    <dbReference type="NCBI Taxonomy" id="69367"/>
    <lineage>
        <taxon>Bacteria</taxon>
        <taxon>Bacillati</taxon>
        <taxon>Actinomycetota</taxon>
        <taxon>Actinomycetes</taxon>
        <taxon>Micrococcales</taxon>
        <taxon>Microbacteriaceae</taxon>
        <taxon>Microbacterium</taxon>
    </lineage>
</organism>
<keyword evidence="3" id="KW-1185">Reference proteome</keyword>
<evidence type="ECO:0000256" key="1">
    <source>
        <dbReference type="SAM" id="Phobius"/>
    </source>
</evidence>
<feature type="transmembrane region" description="Helical" evidence="1">
    <location>
        <begin position="196"/>
        <end position="220"/>
    </location>
</feature>
<evidence type="ECO:0000313" key="3">
    <source>
        <dbReference type="Proteomes" id="UP001215097"/>
    </source>
</evidence>
<keyword evidence="1" id="KW-0812">Transmembrane</keyword>
<feature type="transmembrane region" description="Helical" evidence="1">
    <location>
        <begin position="12"/>
        <end position="35"/>
    </location>
</feature>
<feature type="transmembrane region" description="Helical" evidence="1">
    <location>
        <begin position="138"/>
        <end position="163"/>
    </location>
</feature>
<feature type="transmembrane region" description="Helical" evidence="1">
    <location>
        <begin position="65"/>
        <end position="86"/>
    </location>
</feature>
<name>A0ABY7XMF5_MICLT</name>
<proteinExistence type="predicted"/>
<dbReference type="EMBL" id="CP078075">
    <property type="protein sequence ID" value="WDM43318.1"/>
    <property type="molecule type" value="Genomic_DNA"/>
</dbReference>
<protein>
    <submittedName>
        <fullName evidence="2">Uncharacterized protein</fullName>
    </submittedName>
</protein>
<dbReference type="Proteomes" id="UP001215097">
    <property type="component" value="Chromosome"/>
</dbReference>
<evidence type="ECO:0000313" key="2">
    <source>
        <dbReference type="EMBL" id="WDM43318.1"/>
    </source>
</evidence>
<feature type="transmembrane region" description="Helical" evidence="1">
    <location>
        <begin position="98"/>
        <end position="117"/>
    </location>
</feature>
<reference evidence="2 3" key="1">
    <citation type="submission" date="2021-06" db="EMBL/GenBank/DDBJ databases">
        <title>Genome-based taxonomic framework of Microbacterium strains isolated from marine environment, the description of four new species and reclassification of four preexisting species.</title>
        <authorList>
            <person name="Lee S.D."/>
            <person name="Kim S.-M."/>
            <person name="Byeon Y.-S."/>
            <person name="Yang H.L."/>
            <person name="Kim I.S."/>
        </authorList>
    </citation>
    <scope>NUCLEOTIDE SEQUENCE [LARGE SCALE GENOMIC DNA]</scope>
    <source>
        <strain evidence="2 3">KACC 14465</strain>
    </source>
</reference>
<keyword evidence="1" id="KW-0472">Membrane</keyword>
<sequence length="342" mass="36014">MSILSIGPADLIGAAFSTPLVSLAIALVVAGLSLAMSKDGRAGKAVAGHADTATQSRHASERRTLGATAIAIVILFIVENVVRGYILNTVDVVSWWRFALSLFCAALGLIVLLALVVTRGTTPPEVPVATARRTWMTFGPRVGIIAACVALAALLATTVSAGLTSSPDDRGRYIWLVVPVPNEAAIDPVRHWFYGWAYGVPVLICLALLGAATWSVLHFNASRPYLRPETVIDEKSARCEIAAGTVHVALAGILIALAGAWRFIARSGTGSQLFINGQNGGEPYDMTWRYAELAAAGGWIAPILEVIAFALLIVVAVRAFSRPNGESSRTQDALTTSDASAL</sequence>
<accession>A0ABY7XMF5</accession>